<evidence type="ECO:0000256" key="1">
    <source>
        <dbReference type="SAM" id="MobiDB-lite"/>
    </source>
</evidence>
<evidence type="ECO:0000313" key="2">
    <source>
        <dbReference type="EMBL" id="RXK51697.1"/>
    </source>
</evidence>
<accession>A0A498L0W2</accession>
<dbReference type="AlphaFoldDB" id="A0A498L0W2"/>
<sequence length="267" mass="27581">MGPRYSRRRVLATTASLASVGTLAGCSSSGDSDGGDGTEEGSGGSTSGGETSTAAGAGVDGDADPTETATAADDDGGGSDGAQQLCADLTDTEYERYDESGSPFVATFEYPINGDGSAVGGTGIAGEEYSVSLQKQLGDADSFYIFAVQYTNGTDAPTAVQRGEGRGLEQVGSLQFGGESVPVIRAEPEATGDSRNRVYNREPYYILGLPHEADSGTQYYRFDLRATTAFANGIDTNDCQESWEEVATHMVNSLEANADTTVESAGE</sequence>
<evidence type="ECO:0000313" key="3">
    <source>
        <dbReference type="Proteomes" id="UP000289691"/>
    </source>
</evidence>
<reference evidence="2 3" key="1">
    <citation type="submission" date="2019-01" db="EMBL/GenBank/DDBJ databases">
        <title>Halorientalis sp. F13-25 a new haloarchaeum isolated from hypersaline water.</title>
        <authorList>
            <person name="Ana D.-V."/>
            <person name="Cristina S.-P."/>
            <person name="Antonio V."/>
        </authorList>
    </citation>
    <scope>NUCLEOTIDE SEQUENCE [LARGE SCALE GENOMIC DNA]</scope>
    <source>
        <strain evidence="2 3">F13-25</strain>
    </source>
</reference>
<gene>
    <name evidence="2" type="ORF">EAF64_03440</name>
</gene>
<feature type="compositionally biased region" description="Low complexity" evidence="1">
    <location>
        <begin position="48"/>
        <end position="57"/>
    </location>
</feature>
<dbReference type="OrthoDB" id="378865at2157"/>
<protein>
    <submittedName>
        <fullName evidence="2">Uncharacterized protein</fullName>
    </submittedName>
</protein>
<dbReference type="EMBL" id="RDFA01000001">
    <property type="protein sequence ID" value="RXK51697.1"/>
    <property type="molecule type" value="Genomic_DNA"/>
</dbReference>
<organism evidence="2 3">
    <name type="scientific">Halorientalis pallida</name>
    <dbReference type="NCBI Taxonomy" id="2479928"/>
    <lineage>
        <taxon>Archaea</taxon>
        <taxon>Methanobacteriati</taxon>
        <taxon>Methanobacteriota</taxon>
        <taxon>Stenosarchaea group</taxon>
        <taxon>Halobacteria</taxon>
        <taxon>Halobacteriales</taxon>
        <taxon>Haloarculaceae</taxon>
        <taxon>Halorientalis</taxon>
    </lineage>
</organism>
<name>A0A498L0W2_9EURY</name>
<keyword evidence="3" id="KW-1185">Reference proteome</keyword>
<dbReference type="RefSeq" id="WP_129067558.1">
    <property type="nucleotide sequence ID" value="NZ_RDFA01000001.1"/>
</dbReference>
<comment type="caution">
    <text evidence="2">The sequence shown here is derived from an EMBL/GenBank/DDBJ whole genome shotgun (WGS) entry which is preliminary data.</text>
</comment>
<feature type="region of interest" description="Disordered" evidence="1">
    <location>
        <begin position="22"/>
        <end position="84"/>
    </location>
</feature>
<dbReference type="PROSITE" id="PS51257">
    <property type="entry name" value="PROKAR_LIPOPROTEIN"/>
    <property type="match status" value="1"/>
</dbReference>
<dbReference type="Proteomes" id="UP000289691">
    <property type="component" value="Unassembled WGS sequence"/>
</dbReference>
<proteinExistence type="predicted"/>